<sequence>MTTTPDVPSYLKGYESLYARNPREAALAWFRNARSGLFIHYGLYSLLGRGEWVMYHERIPVREYERLQRQFTAEGFDADRIVDLAVRAGMSYIAFTTRHHDSFCLFESAATDYHSGHSPAGRDLVQELAEACARRGVGLFLYYSYGADWHHPYFVSNASGVLCARPEYERDEPAYLLRDEREFERYIAFMHDQLRELLTGYGPVAGVWFDLISACYYRPDLFPVAETYALVRELQPQCLISFKQGVTGDEDYMSQEMSFVPLEERLRRGGADEQAIALSNRVWRRHETKWNEVCTILQRKGWGYVKDEPHIGADEAWERLAYAGAHRCNLLLNTGLLPDGAVHPQDCQTLLALGERVRKRGWPGATSDSTPPAADDTGAGAV</sequence>
<evidence type="ECO:0000256" key="3">
    <source>
        <dbReference type="ARBA" id="ARBA00012662"/>
    </source>
</evidence>
<evidence type="ECO:0000259" key="8">
    <source>
        <dbReference type="Pfam" id="PF01120"/>
    </source>
</evidence>
<dbReference type="PIRSF" id="PIRSF001092">
    <property type="entry name" value="Alpha-L-fucosidase"/>
    <property type="match status" value="1"/>
</dbReference>
<keyword evidence="4" id="KW-0732">Signal</keyword>
<dbReference type="SMART" id="SM00812">
    <property type="entry name" value="Alpha_L_fucos"/>
    <property type="match status" value="1"/>
</dbReference>
<protein>
    <recommendedName>
        <fullName evidence="3">alpha-L-fucosidase</fullName>
        <ecNumber evidence="3">3.2.1.51</ecNumber>
    </recommendedName>
</protein>
<organism evidence="9 10">
    <name type="scientific">Paenibacillus sabuli</name>
    <dbReference type="NCBI Taxonomy" id="2772509"/>
    <lineage>
        <taxon>Bacteria</taxon>
        <taxon>Bacillati</taxon>
        <taxon>Bacillota</taxon>
        <taxon>Bacilli</taxon>
        <taxon>Bacillales</taxon>
        <taxon>Paenibacillaceae</taxon>
        <taxon>Paenibacillus</taxon>
    </lineage>
</organism>
<gene>
    <name evidence="9" type="ORF">IDH44_20950</name>
</gene>
<dbReference type="Gene3D" id="3.20.20.80">
    <property type="entry name" value="Glycosidases"/>
    <property type="match status" value="1"/>
</dbReference>
<feature type="domain" description="Glycoside hydrolase family 29 N-terminal" evidence="8">
    <location>
        <begin position="21"/>
        <end position="359"/>
    </location>
</feature>
<keyword evidence="5" id="KW-0378">Hydrolase</keyword>
<keyword evidence="6" id="KW-0326">Glycosidase</keyword>
<dbReference type="GO" id="GO:0016139">
    <property type="term" value="P:glycoside catabolic process"/>
    <property type="evidence" value="ECO:0007669"/>
    <property type="project" value="TreeGrafter"/>
</dbReference>
<dbReference type="PANTHER" id="PTHR10030">
    <property type="entry name" value="ALPHA-L-FUCOSIDASE"/>
    <property type="match status" value="1"/>
</dbReference>
<evidence type="ECO:0000256" key="2">
    <source>
        <dbReference type="ARBA" id="ARBA00007951"/>
    </source>
</evidence>
<dbReference type="AlphaFoldDB" id="A0A927GUG1"/>
<dbReference type="GO" id="GO:0004560">
    <property type="term" value="F:alpha-L-fucosidase activity"/>
    <property type="evidence" value="ECO:0007669"/>
    <property type="project" value="InterPro"/>
</dbReference>
<comment type="caution">
    <text evidence="9">The sequence shown here is derived from an EMBL/GenBank/DDBJ whole genome shotgun (WGS) entry which is preliminary data.</text>
</comment>
<dbReference type="InterPro" id="IPR016286">
    <property type="entry name" value="FUC_metazoa-typ"/>
</dbReference>
<dbReference type="Pfam" id="PF01120">
    <property type="entry name" value="Alpha_L_fucos"/>
    <property type="match status" value="1"/>
</dbReference>
<evidence type="ECO:0000313" key="10">
    <source>
        <dbReference type="Proteomes" id="UP000621560"/>
    </source>
</evidence>
<comment type="similarity">
    <text evidence="2">Belongs to the glycosyl hydrolase 29 family.</text>
</comment>
<dbReference type="InterPro" id="IPR000933">
    <property type="entry name" value="Glyco_hydro_29"/>
</dbReference>
<dbReference type="EMBL" id="JACXIZ010000043">
    <property type="protein sequence ID" value="MBD2847667.1"/>
    <property type="molecule type" value="Genomic_DNA"/>
</dbReference>
<evidence type="ECO:0000256" key="4">
    <source>
        <dbReference type="ARBA" id="ARBA00022729"/>
    </source>
</evidence>
<dbReference type="RefSeq" id="WP_190920773.1">
    <property type="nucleotide sequence ID" value="NZ_JACXIZ010000043.1"/>
</dbReference>
<evidence type="ECO:0000256" key="7">
    <source>
        <dbReference type="SAM" id="MobiDB-lite"/>
    </source>
</evidence>
<keyword evidence="10" id="KW-1185">Reference proteome</keyword>
<reference evidence="9" key="1">
    <citation type="submission" date="2020-09" db="EMBL/GenBank/DDBJ databases">
        <title>A novel bacterium of genus Paenibacillus, isolated from South China Sea.</title>
        <authorList>
            <person name="Huang H."/>
            <person name="Mo K."/>
            <person name="Hu Y."/>
        </authorList>
    </citation>
    <scope>NUCLEOTIDE SEQUENCE</scope>
    <source>
        <strain evidence="9">IB182496</strain>
    </source>
</reference>
<dbReference type="GO" id="GO:0005764">
    <property type="term" value="C:lysosome"/>
    <property type="evidence" value="ECO:0007669"/>
    <property type="project" value="TreeGrafter"/>
</dbReference>
<dbReference type="PANTHER" id="PTHR10030:SF37">
    <property type="entry name" value="ALPHA-L-FUCOSIDASE-RELATED"/>
    <property type="match status" value="1"/>
</dbReference>
<accession>A0A927GUG1</accession>
<evidence type="ECO:0000313" key="9">
    <source>
        <dbReference type="EMBL" id="MBD2847667.1"/>
    </source>
</evidence>
<evidence type="ECO:0000256" key="1">
    <source>
        <dbReference type="ARBA" id="ARBA00004071"/>
    </source>
</evidence>
<dbReference type="SUPFAM" id="SSF51445">
    <property type="entry name" value="(Trans)glycosidases"/>
    <property type="match status" value="1"/>
</dbReference>
<name>A0A927GUG1_9BACL</name>
<evidence type="ECO:0000256" key="5">
    <source>
        <dbReference type="ARBA" id="ARBA00022801"/>
    </source>
</evidence>
<dbReference type="InterPro" id="IPR057739">
    <property type="entry name" value="Glyco_hydro_29_N"/>
</dbReference>
<dbReference type="GO" id="GO:0006004">
    <property type="term" value="P:fucose metabolic process"/>
    <property type="evidence" value="ECO:0007669"/>
    <property type="project" value="InterPro"/>
</dbReference>
<feature type="region of interest" description="Disordered" evidence="7">
    <location>
        <begin position="361"/>
        <end position="382"/>
    </location>
</feature>
<dbReference type="EC" id="3.2.1.51" evidence="3"/>
<dbReference type="Proteomes" id="UP000621560">
    <property type="component" value="Unassembled WGS sequence"/>
</dbReference>
<evidence type="ECO:0000256" key="6">
    <source>
        <dbReference type="ARBA" id="ARBA00023295"/>
    </source>
</evidence>
<comment type="function">
    <text evidence="1">Alpha-L-fucosidase is responsible for hydrolyzing the alpha-1,6-linked fucose joined to the reducing-end N-acetylglucosamine of the carbohydrate moieties of glycoproteins.</text>
</comment>
<proteinExistence type="inferred from homology"/>
<dbReference type="InterPro" id="IPR017853">
    <property type="entry name" value="GH"/>
</dbReference>